<evidence type="ECO:0000259" key="2">
    <source>
        <dbReference type="SMART" id="SM00909"/>
    </source>
</evidence>
<evidence type="ECO:0000256" key="1">
    <source>
        <dbReference type="SAM" id="SignalP"/>
    </source>
</evidence>
<dbReference type="Proteomes" id="UP000654279">
    <property type="component" value="Unassembled WGS sequence"/>
</dbReference>
<dbReference type="RefSeq" id="WP_171026032.1">
    <property type="nucleotide sequence ID" value="NZ_JACRSO010000006.1"/>
</dbReference>
<name>A0A926HPF4_9FIRM</name>
<keyword evidence="4" id="KW-1185">Reference proteome</keyword>
<keyword evidence="1" id="KW-0732">Signal</keyword>
<dbReference type="InterPro" id="IPR019606">
    <property type="entry name" value="GerMN"/>
</dbReference>
<feature type="chain" id="PRO_5039445542" evidence="1">
    <location>
        <begin position="18"/>
        <end position="329"/>
    </location>
</feature>
<evidence type="ECO:0000313" key="4">
    <source>
        <dbReference type="Proteomes" id="UP000654279"/>
    </source>
</evidence>
<sequence>MCALLMALLLTSGCSILDSLSPVHEEALPSEEDAAQIEYNVGTTQSTSYSATLYYIYQGDNDMLLPEKRTLSFDQDRRIETVLIEELIKGPAPEQTNLLAVIDPNTKVISVTGDTGASDTLYITLSAEFLNEPPVYKEKYTDDPAELNRYRRQAVNAIVNTITELGQFSRVDIQIQDGKNTRRLINSEAGRTTNPANTLEPVTRQYDVIITPRMVVQKVFTLMRDRAWRAPLGNYLSFEGSQDNGLATSEERAYAELAAQDVQIEDFTIGDVTQSTDGKSAVVTVRQLQLRDKLGKVKYSKENVPIKLTLENGIWKIPYTRFSNILTLQ</sequence>
<dbReference type="SMART" id="SM00909">
    <property type="entry name" value="Germane"/>
    <property type="match status" value="1"/>
</dbReference>
<reference evidence="3" key="1">
    <citation type="submission" date="2020-08" db="EMBL/GenBank/DDBJ databases">
        <title>Genome public.</title>
        <authorList>
            <person name="Liu C."/>
            <person name="Sun Q."/>
        </authorList>
    </citation>
    <scope>NUCLEOTIDE SEQUENCE</scope>
    <source>
        <strain evidence="3">NSJ-44</strain>
    </source>
</reference>
<dbReference type="Pfam" id="PF10646">
    <property type="entry name" value="Germane"/>
    <property type="match status" value="1"/>
</dbReference>
<feature type="signal peptide" evidence="1">
    <location>
        <begin position="1"/>
        <end position="17"/>
    </location>
</feature>
<gene>
    <name evidence="3" type="ORF">H8699_11905</name>
</gene>
<feature type="domain" description="GerMN" evidence="2">
    <location>
        <begin position="80"/>
        <end position="185"/>
    </location>
</feature>
<dbReference type="AlphaFoldDB" id="A0A926HPF4"/>
<accession>A0A926HPF4</accession>
<organism evidence="3 4">
    <name type="scientific">Luoshenia tenuis</name>
    <dbReference type="NCBI Taxonomy" id="2763654"/>
    <lineage>
        <taxon>Bacteria</taxon>
        <taxon>Bacillati</taxon>
        <taxon>Bacillota</taxon>
        <taxon>Clostridia</taxon>
        <taxon>Christensenellales</taxon>
        <taxon>Christensenellaceae</taxon>
        <taxon>Luoshenia</taxon>
    </lineage>
</organism>
<evidence type="ECO:0000313" key="3">
    <source>
        <dbReference type="EMBL" id="MBC8530136.1"/>
    </source>
</evidence>
<dbReference type="EMBL" id="JACRSO010000006">
    <property type="protein sequence ID" value="MBC8530136.1"/>
    <property type="molecule type" value="Genomic_DNA"/>
</dbReference>
<comment type="caution">
    <text evidence="3">The sequence shown here is derived from an EMBL/GenBank/DDBJ whole genome shotgun (WGS) entry which is preliminary data.</text>
</comment>
<protein>
    <submittedName>
        <fullName evidence="3">GerMN domain-containing protein</fullName>
    </submittedName>
</protein>
<proteinExistence type="predicted"/>